<gene>
    <name evidence="1" type="ORF">OL234_08500</name>
</gene>
<dbReference type="InterPro" id="IPR027417">
    <property type="entry name" value="P-loop_NTPase"/>
</dbReference>
<accession>A0AAF0I5I4</accession>
<organism evidence="1 2">
    <name type="scientific">Vagococcus intermedius</name>
    <dbReference type="NCBI Taxonomy" id="2991418"/>
    <lineage>
        <taxon>Bacteria</taxon>
        <taxon>Bacillati</taxon>
        <taxon>Bacillota</taxon>
        <taxon>Bacilli</taxon>
        <taxon>Lactobacillales</taxon>
        <taxon>Enterococcaceae</taxon>
        <taxon>Vagococcus</taxon>
    </lineage>
</organism>
<dbReference type="Proteomes" id="UP001179647">
    <property type="component" value="Chromosome"/>
</dbReference>
<dbReference type="Gene3D" id="3.40.50.300">
    <property type="entry name" value="P-loop containing nucleotide triphosphate hydrolases"/>
    <property type="match status" value="1"/>
</dbReference>
<reference evidence="1" key="1">
    <citation type="submission" date="2022-10" db="EMBL/GenBank/DDBJ databases">
        <title>Vagococcus sp. isolated from poultry meat.</title>
        <authorList>
            <person name="Johansson P."/>
            <person name="Bjorkroth J."/>
        </authorList>
    </citation>
    <scope>NUCLEOTIDE SEQUENCE</scope>
    <source>
        <strain evidence="1">STAA11</strain>
    </source>
</reference>
<name>A0AAF0I5I4_9ENTE</name>
<evidence type="ECO:0000313" key="1">
    <source>
        <dbReference type="EMBL" id="WEG73003.1"/>
    </source>
</evidence>
<keyword evidence="2" id="KW-1185">Reference proteome</keyword>
<dbReference type="AlphaFoldDB" id="A0AAF0I5I4"/>
<proteinExistence type="predicted"/>
<dbReference type="KEGG" id="vie:OL234_08500"/>
<evidence type="ECO:0000313" key="2">
    <source>
        <dbReference type="Proteomes" id="UP001179647"/>
    </source>
</evidence>
<evidence type="ECO:0008006" key="3">
    <source>
        <dbReference type="Google" id="ProtNLM"/>
    </source>
</evidence>
<sequence>MDGQPIWETYFRKGDTVTILRCSLLHQTDFDSLLKEPDTFYIGKKTCLLPFLTIRDNLMIGLPKEKQAASLAEIKKLQHFFKLPNTIKSQHPDVLSPEQLFLIHLIRSLILDNRLIIVNCVELKLPRFFVSALQPALELLAEQHPFKLIFLIK</sequence>
<protein>
    <recommendedName>
        <fullName evidence="3">ABC transporter domain-containing protein</fullName>
    </recommendedName>
</protein>
<dbReference type="RefSeq" id="WP_275468805.1">
    <property type="nucleotide sequence ID" value="NZ_CP110232.1"/>
</dbReference>
<dbReference type="EMBL" id="CP110232">
    <property type="protein sequence ID" value="WEG73003.1"/>
    <property type="molecule type" value="Genomic_DNA"/>
</dbReference>
<dbReference type="SUPFAM" id="SSF52540">
    <property type="entry name" value="P-loop containing nucleoside triphosphate hydrolases"/>
    <property type="match status" value="1"/>
</dbReference>